<comment type="subcellular location">
    <subcellularLocation>
        <location evidence="2">Membrane</location>
    </subcellularLocation>
</comment>
<dbReference type="CDD" id="cd00082">
    <property type="entry name" value="HisKA"/>
    <property type="match status" value="1"/>
</dbReference>
<keyword evidence="9" id="KW-0902">Two-component regulatory system</keyword>
<evidence type="ECO:0000313" key="12">
    <source>
        <dbReference type="EMBL" id="TYP74120.1"/>
    </source>
</evidence>
<evidence type="ECO:0000256" key="10">
    <source>
        <dbReference type="SAM" id="Coils"/>
    </source>
</evidence>
<evidence type="ECO:0000256" key="2">
    <source>
        <dbReference type="ARBA" id="ARBA00004370"/>
    </source>
</evidence>
<organism evidence="12 13">
    <name type="scientific">Paenibacillus methanolicus</name>
    <dbReference type="NCBI Taxonomy" id="582686"/>
    <lineage>
        <taxon>Bacteria</taxon>
        <taxon>Bacillati</taxon>
        <taxon>Bacillota</taxon>
        <taxon>Bacilli</taxon>
        <taxon>Bacillales</taxon>
        <taxon>Paenibacillaceae</taxon>
        <taxon>Paenibacillus</taxon>
    </lineage>
</organism>
<sequence length="315" mass="35693">MLLVLTILSLAAAVLLLVRLLMLRRELGRMTEQLRSYNEGVTGKKIDVALIDLKLEALAEQINRQSHAIVEAEARRKRIENEFRQAVVNMSHDIRTPLTSILGFIQLLETEALTPEEKREYVTTVKNRTKRLQSLVNDFFELSVIESMDYPLKNEKLGLTALISDVLVGFYDSFNERGLMPDLRLPEENVSIYADESAVRRVIENLLVNTVKYAAGEVQIRLERQRDTVDLTISNEAKELAGSDVNLLFDRFYTADRARSAQTSGLGLPIAKSLMSSMGGTLTAELRGDKLTLVCRWKEATNPVEYVRIRRSHVE</sequence>
<dbReference type="AlphaFoldDB" id="A0A5S5C712"/>
<evidence type="ECO:0000256" key="7">
    <source>
        <dbReference type="ARBA" id="ARBA00022777"/>
    </source>
</evidence>
<protein>
    <recommendedName>
        <fullName evidence="3">histidine kinase</fullName>
        <ecNumber evidence="3">2.7.13.3</ecNumber>
    </recommendedName>
</protein>
<dbReference type="Proteomes" id="UP000323257">
    <property type="component" value="Unassembled WGS sequence"/>
</dbReference>
<dbReference type="GO" id="GO:0000155">
    <property type="term" value="F:phosphorelay sensor kinase activity"/>
    <property type="evidence" value="ECO:0007669"/>
    <property type="project" value="InterPro"/>
</dbReference>
<dbReference type="GO" id="GO:0016036">
    <property type="term" value="P:cellular response to phosphate starvation"/>
    <property type="evidence" value="ECO:0007669"/>
    <property type="project" value="TreeGrafter"/>
</dbReference>
<keyword evidence="4" id="KW-0597">Phosphoprotein</keyword>
<dbReference type="InterPro" id="IPR003661">
    <property type="entry name" value="HisK_dim/P_dom"/>
</dbReference>
<dbReference type="InterPro" id="IPR008358">
    <property type="entry name" value="Sig_transdc_His_kin/Pase_MprB"/>
</dbReference>
<dbReference type="CDD" id="cd00075">
    <property type="entry name" value="HATPase"/>
    <property type="match status" value="1"/>
</dbReference>
<dbReference type="InterPro" id="IPR050351">
    <property type="entry name" value="BphY/WalK/GraS-like"/>
</dbReference>
<dbReference type="EC" id="2.7.13.3" evidence="3"/>
<evidence type="ECO:0000256" key="1">
    <source>
        <dbReference type="ARBA" id="ARBA00000085"/>
    </source>
</evidence>
<dbReference type="InterPro" id="IPR005467">
    <property type="entry name" value="His_kinase_dom"/>
</dbReference>
<evidence type="ECO:0000313" key="13">
    <source>
        <dbReference type="Proteomes" id="UP000323257"/>
    </source>
</evidence>
<dbReference type="GO" id="GO:0005886">
    <property type="term" value="C:plasma membrane"/>
    <property type="evidence" value="ECO:0007669"/>
    <property type="project" value="TreeGrafter"/>
</dbReference>
<comment type="catalytic activity">
    <reaction evidence="1">
        <text>ATP + protein L-histidine = ADP + protein N-phospho-L-histidine.</text>
        <dbReference type="EC" id="2.7.13.3"/>
    </reaction>
</comment>
<keyword evidence="8" id="KW-0067">ATP-binding</keyword>
<reference evidence="12 13" key="1">
    <citation type="submission" date="2019-07" db="EMBL/GenBank/DDBJ databases">
        <title>Genomic Encyclopedia of Type Strains, Phase III (KMG-III): the genomes of soil and plant-associated and newly described type strains.</title>
        <authorList>
            <person name="Whitman W."/>
        </authorList>
    </citation>
    <scope>NUCLEOTIDE SEQUENCE [LARGE SCALE GENOMIC DNA]</scope>
    <source>
        <strain evidence="12 13">BL24</strain>
    </source>
</reference>
<dbReference type="SMART" id="SM00387">
    <property type="entry name" value="HATPase_c"/>
    <property type="match status" value="1"/>
</dbReference>
<evidence type="ECO:0000256" key="5">
    <source>
        <dbReference type="ARBA" id="ARBA00022679"/>
    </source>
</evidence>
<dbReference type="SUPFAM" id="SSF55874">
    <property type="entry name" value="ATPase domain of HSP90 chaperone/DNA topoisomerase II/histidine kinase"/>
    <property type="match status" value="1"/>
</dbReference>
<comment type="caution">
    <text evidence="12">The sequence shown here is derived from an EMBL/GenBank/DDBJ whole genome shotgun (WGS) entry which is preliminary data.</text>
</comment>
<evidence type="ECO:0000259" key="11">
    <source>
        <dbReference type="PROSITE" id="PS50109"/>
    </source>
</evidence>
<dbReference type="InterPro" id="IPR003594">
    <property type="entry name" value="HATPase_dom"/>
</dbReference>
<keyword evidence="10" id="KW-0175">Coiled coil</keyword>
<keyword evidence="13" id="KW-1185">Reference proteome</keyword>
<evidence type="ECO:0000256" key="9">
    <source>
        <dbReference type="ARBA" id="ARBA00023012"/>
    </source>
</evidence>
<gene>
    <name evidence="12" type="ORF">BCM02_106401</name>
</gene>
<keyword evidence="5" id="KW-0808">Transferase</keyword>
<dbReference type="Pfam" id="PF00512">
    <property type="entry name" value="HisKA"/>
    <property type="match status" value="1"/>
</dbReference>
<dbReference type="PANTHER" id="PTHR45453">
    <property type="entry name" value="PHOSPHATE REGULON SENSOR PROTEIN PHOR"/>
    <property type="match status" value="1"/>
</dbReference>
<dbReference type="Gene3D" id="1.10.287.130">
    <property type="match status" value="1"/>
</dbReference>
<evidence type="ECO:0000256" key="3">
    <source>
        <dbReference type="ARBA" id="ARBA00012438"/>
    </source>
</evidence>
<feature type="coiled-coil region" evidence="10">
    <location>
        <begin position="55"/>
        <end position="89"/>
    </location>
</feature>
<name>A0A5S5C712_9BACL</name>
<dbReference type="Pfam" id="PF02518">
    <property type="entry name" value="HATPase_c"/>
    <property type="match status" value="1"/>
</dbReference>
<dbReference type="GO" id="GO:0004721">
    <property type="term" value="F:phosphoprotein phosphatase activity"/>
    <property type="evidence" value="ECO:0007669"/>
    <property type="project" value="TreeGrafter"/>
</dbReference>
<dbReference type="SUPFAM" id="SSF47384">
    <property type="entry name" value="Homodimeric domain of signal transducing histidine kinase"/>
    <property type="match status" value="1"/>
</dbReference>
<feature type="domain" description="Histidine kinase" evidence="11">
    <location>
        <begin position="89"/>
        <end position="285"/>
    </location>
</feature>
<dbReference type="InterPro" id="IPR036890">
    <property type="entry name" value="HATPase_C_sf"/>
</dbReference>
<dbReference type="InterPro" id="IPR036097">
    <property type="entry name" value="HisK_dim/P_sf"/>
</dbReference>
<keyword evidence="6" id="KW-0547">Nucleotide-binding</keyword>
<dbReference type="Gene3D" id="3.30.565.10">
    <property type="entry name" value="Histidine kinase-like ATPase, C-terminal domain"/>
    <property type="match status" value="1"/>
</dbReference>
<dbReference type="PRINTS" id="PR01780">
    <property type="entry name" value="LANTIREGPROT"/>
</dbReference>
<dbReference type="PANTHER" id="PTHR45453:SF1">
    <property type="entry name" value="PHOSPHATE REGULON SENSOR PROTEIN PHOR"/>
    <property type="match status" value="1"/>
</dbReference>
<keyword evidence="7 12" id="KW-0418">Kinase</keyword>
<evidence type="ECO:0000256" key="6">
    <source>
        <dbReference type="ARBA" id="ARBA00022741"/>
    </source>
</evidence>
<dbReference type="PROSITE" id="PS50109">
    <property type="entry name" value="HIS_KIN"/>
    <property type="match status" value="1"/>
</dbReference>
<dbReference type="EMBL" id="VNHS01000006">
    <property type="protein sequence ID" value="TYP74120.1"/>
    <property type="molecule type" value="Genomic_DNA"/>
</dbReference>
<proteinExistence type="predicted"/>
<evidence type="ECO:0000256" key="4">
    <source>
        <dbReference type="ARBA" id="ARBA00022553"/>
    </source>
</evidence>
<dbReference type="SMART" id="SM00388">
    <property type="entry name" value="HisKA"/>
    <property type="match status" value="1"/>
</dbReference>
<accession>A0A5S5C712</accession>
<evidence type="ECO:0000256" key="8">
    <source>
        <dbReference type="ARBA" id="ARBA00022840"/>
    </source>
</evidence>
<dbReference type="GO" id="GO:0005524">
    <property type="term" value="F:ATP binding"/>
    <property type="evidence" value="ECO:0007669"/>
    <property type="project" value="UniProtKB-KW"/>
</dbReference>